<dbReference type="SUPFAM" id="SSF103473">
    <property type="entry name" value="MFS general substrate transporter"/>
    <property type="match status" value="1"/>
</dbReference>
<dbReference type="Proteomes" id="UP000245699">
    <property type="component" value="Unassembled WGS sequence"/>
</dbReference>
<keyword evidence="6" id="KW-1185">Reference proteome</keyword>
<evidence type="ECO:0000256" key="1">
    <source>
        <dbReference type="ARBA" id="ARBA00004141"/>
    </source>
</evidence>
<feature type="transmembrane region" description="Helical" evidence="3">
    <location>
        <begin position="23"/>
        <end position="50"/>
    </location>
</feature>
<feature type="transmembrane region" description="Helical" evidence="3">
    <location>
        <begin position="62"/>
        <end position="82"/>
    </location>
</feature>
<accession>A0A2T9XYV8</accession>
<feature type="transmembrane region" description="Helical" evidence="3">
    <location>
        <begin position="180"/>
        <end position="202"/>
    </location>
</feature>
<feature type="transmembrane region" description="Helical" evidence="3">
    <location>
        <begin position="125"/>
        <end position="145"/>
    </location>
</feature>
<dbReference type="Pfam" id="PF07690">
    <property type="entry name" value="MFS_1"/>
    <property type="match status" value="1"/>
</dbReference>
<comment type="similarity">
    <text evidence="2">Belongs to the major facilitator superfamily. Monocarboxylate porter (TC 2.A.1.13) family.</text>
</comment>
<name>A0A2T9XYV8_9FUNG</name>
<dbReference type="InterPro" id="IPR011701">
    <property type="entry name" value="MFS"/>
</dbReference>
<feature type="transmembrane region" description="Helical" evidence="3">
    <location>
        <begin position="261"/>
        <end position="278"/>
    </location>
</feature>
<reference evidence="5 6" key="1">
    <citation type="journal article" date="2018" name="MBio">
        <title>Comparative Genomics Reveals the Core Gene Toolbox for the Fungus-Insect Symbiosis.</title>
        <authorList>
            <person name="Wang Y."/>
            <person name="Stata M."/>
            <person name="Wang W."/>
            <person name="Stajich J.E."/>
            <person name="White M.M."/>
            <person name="Moncalvo J.M."/>
        </authorList>
    </citation>
    <scope>NUCLEOTIDE SEQUENCE [LARGE SCALE GENOMIC DNA]</scope>
    <source>
        <strain evidence="5 6">AUS-77-4</strain>
    </source>
</reference>
<evidence type="ECO:0000256" key="2">
    <source>
        <dbReference type="ARBA" id="ARBA00006727"/>
    </source>
</evidence>
<dbReference type="PROSITE" id="PS50850">
    <property type="entry name" value="MFS"/>
    <property type="match status" value="1"/>
</dbReference>
<dbReference type="GO" id="GO:0022857">
    <property type="term" value="F:transmembrane transporter activity"/>
    <property type="evidence" value="ECO:0007669"/>
    <property type="project" value="InterPro"/>
</dbReference>
<protein>
    <recommendedName>
        <fullName evidence="4">Major facilitator superfamily (MFS) profile domain-containing protein</fullName>
    </recommendedName>
</protein>
<dbReference type="InterPro" id="IPR036259">
    <property type="entry name" value="MFS_trans_sf"/>
</dbReference>
<keyword evidence="3" id="KW-1133">Transmembrane helix</keyword>
<feature type="domain" description="Major facilitator superfamily (MFS) profile" evidence="4">
    <location>
        <begin position="224"/>
        <end position="417"/>
    </location>
</feature>
<dbReference type="GO" id="GO:0016020">
    <property type="term" value="C:membrane"/>
    <property type="evidence" value="ECO:0007669"/>
    <property type="project" value="UniProtKB-SubCell"/>
</dbReference>
<dbReference type="InterPro" id="IPR020846">
    <property type="entry name" value="MFS_dom"/>
</dbReference>
<evidence type="ECO:0000256" key="3">
    <source>
        <dbReference type="SAM" id="Phobius"/>
    </source>
</evidence>
<feature type="transmembrane region" description="Helical" evidence="3">
    <location>
        <begin position="152"/>
        <end position="174"/>
    </location>
</feature>
<dbReference type="AlphaFoldDB" id="A0A2T9XYV8"/>
<sequence length="417" mass="45666">MTDKFAEEMYLQGDEEYPDTTRAWLMCICSFVCMAMSMGVNNSFVVYQVVYSTKVFPKEDPYYISWIGAIALGFTLLSGIFAARLTNILGFRTVVWAGALFSFMSLIVSSSVTSVSGLILSQGALLGLSSGLIYSSAISVTSIWFEKNRGVAIGVVISGSGVGGIFFSWIVNVISTKHDYILAQKVTGFIILIVVCIAAIPLRSRIELKKEPMLFRISVFKNPIFLVTMIGGFIGYLGYAMPLFYLPTSTVSFGTPKDQSVSIATIINVGTIIGGLMLGQLADSLGPMNILAYSTLMLGVLVTLFWMFYKQVAGMISIAFLYGFFSSGFISVSFSVLGRYFEANKIHIINGMYLFFMSISALVSNGIFGKLSGNSTDKKDFFETVLFSVIVYFTASLVLIGGVFVIRKKLSDKTWIH</sequence>
<evidence type="ECO:0000313" key="6">
    <source>
        <dbReference type="Proteomes" id="UP000245699"/>
    </source>
</evidence>
<feature type="transmembrane region" description="Helical" evidence="3">
    <location>
        <begin position="290"/>
        <end position="309"/>
    </location>
</feature>
<feature type="transmembrane region" description="Helical" evidence="3">
    <location>
        <begin position="315"/>
        <end position="341"/>
    </location>
</feature>
<dbReference type="Gene3D" id="1.20.1250.20">
    <property type="entry name" value="MFS general substrate transporter like domains"/>
    <property type="match status" value="2"/>
</dbReference>
<feature type="transmembrane region" description="Helical" evidence="3">
    <location>
        <begin position="353"/>
        <end position="373"/>
    </location>
</feature>
<organism evidence="5 6">
    <name type="scientific">Furculomyces boomerangus</name>
    <dbReference type="NCBI Taxonomy" id="61424"/>
    <lineage>
        <taxon>Eukaryota</taxon>
        <taxon>Fungi</taxon>
        <taxon>Fungi incertae sedis</taxon>
        <taxon>Zoopagomycota</taxon>
        <taxon>Kickxellomycotina</taxon>
        <taxon>Harpellomycetes</taxon>
        <taxon>Harpellales</taxon>
        <taxon>Harpellaceae</taxon>
        <taxon>Furculomyces</taxon>
    </lineage>
</organism>
<feature type="transmembrane region" description="Helical" evidence="3">
    <location>
        <begin position="385"/>
        <end position="406"/>
    </location>
</feature>
<dbReference type="PANTHER" id="PTHR11360:SF284">
    <property type="entry name" value="EG:103B4.3 PROTEIN-RELATED"/>
    <property type="match status" value="1"/>
</dbReference>
<dbReference type="PANTHER" id="PTHR11360">
    <property type="entry name" value="MONOCARBOXYLATE TRANSPORTER"/>
    <property type="match status" value="1"/>
</dbReference>
<gene>
    <name evidence="5" type="ORF">BB559_007121</name>
</gene>
<dbReference type="OrthoDB" id="6499973at2759"/>
<comment type="subcellular location">
    <subcellularLocation>
        <location evidence="1">Membrane</location>
        <topology evidence="1">Multi-pass membrane protein</topology>
    </subcellularLocation>
</comment>
<feature type="transmembrane region" description="Helical" evidence="3">
    <location>
        <begin position="223"/>
        <end position="241"/>
    </location>
</feature>
<keyword evidence="3" id="KW-0812">Transmembrane</keyword>
<feature type="transmembrane region" description="Helical" evidence="3">
    <location>
        <begin position="94"/>
        <end position="119"/>
    </location>
</feature>
<proteinExistence type="inferred from homology"/>
<comment type="caution">
    <text evidence="5">The sequence shown here is derived from an EMBL/GenBank/DDBJ whole genome shotgun (WGS) entry which is preliminary data.</text>
</comment>
<dbReference type="InterPro" id="IPR050327">
    <property type="entry name" value="Proton-linked_MCT"/>
</dbReference>
<keyword evidence="3" id="KW-0472">Membrane</keyword>
<evidence type="ECO:0000259" key="4">
    <source>
        <dbReference type="PROSITE" id="PS50850"/>
    </source>
</evidence>
<dbReference type="EMBL" id="MBFT01001122">
    <property type="protein sequence ID" value="PVU85257.1"/>
    <property type="molecule type" value="Genomic_DNA"/>
</dbReference>
<evidence type="ECO:0000313" key="5">
    <source>
        <dbReference type="EMBL" id="PVU85257.1"/>
    </source>
</evidence>